<dbReference type="OrthoDB" id="5304009at2759"/>
<organism evidence="2 3">
    <name type="scientific">Tuber magnatum</name>
    <name type="common">white Piedmont truffle</name>
    <dbReference type="NCBI Taxonomy" id="42249"/>
    <lineage>
        <taxon>Eukaryota</taxon>
        <taxon>Fungi</taxon>
        <taxon>Dikarya</taxon>
        <taxon>Ascomycota</taxon>
        <taxon>Pezizomycotina</taxon>
        <taxon>Pezizomycetes</taxon>
        <taxon>Pezizales</taxon>
        <taxon>Tuberaceae</taxon>
        <taxon>Tuber</taxon>
    </lineage>
</organism>
<feature type="region of interest" description="Disordered" evidence="1">
    <location>
        <begin position="240"/>
        <end position="270"/>
    </location>
</feature>
<evidence type="ECO:0000313" key="3">
    <source>
        <dbReference type="Proteomes" id="UP000246991"/>
    </source>
</evidence>
<feature type="compositionally biased region" description="Low complexity" evidence="1">
    <location>
        <begin position="250"/>
        <end position="261"/>
    </location>
</feature>
<comment type="caution">
    <text evidence="2">The sequence shown here is derived from an EMBL/GenBank/DDBJ whole genome shotgun (WGS) entry which is preliminary data.</text>
</comment>
<evidence type="ECO:0000313" key="2">
    <source>
        <dbReference type="EMBL" id="PWW75108.1"/>
    </source>
</evidence>
<gene>
    <name evidence="2" type="ORF">C7212DRAFT_364833</name>
</gene>
<sequence length="270" mass="29514">MAYANAGKRIASIQNKVKEYAQKEQVAQLQRAANERLMTVKNKLASMGENLKSWLCWGRDRHQNKQYTSLEKIASLITGQLIDALSPTEEEHDRLPLLPKLPEPSAQMPERALSRESKFRRSGLGPGGGGGSTGATAGARLSRYSIDYSDYIFDKYGKPSPAVECFFNTTGGGETSPILRSISQRTGNRLYCLRRTRSSETIAPSAVAMFTRTDTIGSTLGKRLDGWLLKQEEYFAQEKAVPASTLHRSQGPQGLLPCGGPEAPSSSTGQ</sequence>
<feature type="compositionally biased region" description="Gly residues" evidence="1">
    <location>
        <begin position="124"/>
        <end position="133"/>
    </location>
</feature>
<dbReference type="Proteomes" id="UP000246991">
    <property type="component" value="Unassembled WGS sequence"/>
</dbReference>
<protein>
    <submittedName>
        <fullName evidence="2">Uncharacterized protein</fullName>
    </submittedName>
</protein>
<accession>A0A317SLG5</accession>
<dbReference type="AlphaFoldDB" id="A0A317SLG5"/>
<evidence type="ECO:0000256" key="1">
    <source>
        <dbReference type="SAM" id="MobiDB-lite"/>
    </source>
</evidence>
<name>A0A317SLG5_9PEZI</name>
<feature type="region of interest" description="Disordered" evidence="1">
    <location>
        <begin position="88"/>
        <end position="136"/>
    </location>
</feature>
<proteinExistence type="predicted"/>
<keyword evidence="3" id="KW-1185">Reference proteome</keyword>
<dbReference type="EMBL" id="PYWC01000052">
    <property type="protein sequence ID" value="PWW75108.1"/>
    <property type="molecule type" value="Genomic_DNA"/>
</dbReference>
<reference evidence="2 3" key="1">
    <citation type="submission" date="2018-03" db="EMBL/GenBank/DDBJ databases">
        <title>Genomes of Pezizomycetes fungi and the evolution of truffles.</title>
        <authorList>
            <person name="Murat C."/>
            <person name="Payen T."/>
            <person name="Noel B."/>
            <person name="Kuo A."/>
            <person name="Martin F.M."/>
        </authorList>
    </citation>
    <scope>NUCLEOTIDE SEQUENCE [LARGE SCALE GENOMIC DNA]</scope>
    <source>
        <strain evidence="2">091103-1</strain>
    </source>
</reference>